<evidence type="ECO:0000256" key="3">
    <source>
        <dbReference type="SAM" id="SignalP"/>
    </source>
</evidence>
<evidence type="ECO:0000256" key="2">
    <source>
        <dbReference type="SAM" id="Phobius"/>
    </source>
</evidence>
<keyword evidence="3" id="KW-0732">Signal</keyword>
<dbReference type="AlphaFoldDB" id="A0AAU7B298"/>
<evidence type="ECO:0000313" key="4">
    <source>
        <dbReference type="EMBL" id="XAY08068.1"/>
    </source>
</evidence>
<sequence length="219" mass="21574">MAAALPRTTFRSVAPRLIACLLAVGAITPAAAHAGVGTKVVADCADDSKLTKKYSAAEYADALRNIPTDVDEYTDCRDVIRRAQLGIGGTSTGGDSGSGSGAGGTTGGSGGGTGSAGGAGGDTGSGGGTGSGLGDYDAALSTATPQERASIDKLKAAPSTVDIGGQQLRSDSLGHGELGSLNSLPSPFVVILLLMALGTVCALIPKLRSLVRTRVQRTA</sequence>
<organism evidence="4">
    <name type="scientific">Paraconexibacter sp. AEG42_29</name>
    <dbReference type="NCBI Taxonomy" id="2997339"/>
    <lineage>
        <taxon>Bacteria</taxon>
        <taxon>Bacillati</taxon>
        <taxon>Actinomycetota</taxon>
        <taxon>Thermoleophilia</taxon>
        <taxon>Solirubrobacterales</taxon>
        <taxon>Paraconexibacteraceae</taxon>
        <taxon>Paraconexibacter</taxon>
    </lineage>
</organism>
<dbReference type="KEGG" id="parq:DSM112329_04964"/>
<feature type="transmembrane region" description="Helical" evidence="2">
    <location>
        <begin position="188"/>
        <end position="207"/>
    </location>
</feature>
<keyword evidence="2" id="KW-0472">Membrane</keyword>
<keyword evidence="2" id="KW-0812">Transmembrane</keyword>
<evidence type="ECO:0008006" key="5">
    <source>
        <dbReference type="Google" id="ProtNLM"/>
    </source>
</evidence>
<dbReference type="EMBL" id="CP114014">
    <property type="protein sequence ID" value="XAY08068.1"/>
    <property type="molecule type" value="Genomic_DNA"/>
</dbReference>
<proteinExistence type="predicted"/>
<feature type="region of interest" description="Disordered" evidence="1">
    <location>
        <begin position="87"/>
        <end position="132"/>
    </location>
</feature>
<feature type="signal peptide" evidence="3">
    <location>
        <begin position="1"/>
        <end position="34"/>
    </location>
</feature>
<keyword evidence="2" id="KW-1133">Transmembrane helix</keyword>
<reference evidence="4" key="1">
    <citation type="submission" date="2022-12" db="EMBL/GenBank/DDBJ databases">
        <title>Paraconexibacter alkalitolerans sp. nov. and Baekduia alba sp. nov., isolated from soil and emended description of the genera Paraconexibacter (Chun et al., 2020) and Baekduia (An et al., 2020).</title>
        <authorList>
            <person name="Vieira S."/>
            <person name="Huber K.J."/>
            <person name="Geppert A."/>
            <person name="Wolf J."/>
            <person name="Neumann-Schaal M."/>
            <person name="Muesken M."/>
            <person name="Overmann J."/>
        </authorList>
    </citation>
    <scope>NUCLEOTIDE SEQUENCE</scope>
    <source>
        <strain evidence="4">AEG42_29</strain>
    </source>
</reference>
<protein>
    <recommendedName>
        <fullName evidence="5">Secreted protein</fullName>
    </recommendedName>
</protein>
<name>A0AAU7B298_9ACTN</name>
<feature type="chain" id="PRO_5043537421" description="Secreted protein" evidence="3">
    <location>
        <begin position="35"/>
        <end position="219"/>
    </location>
</feature>
<accession>A0AAU7B298</accession>
<evidence type="ECO:0000256" key="1">
    <source>
        <dbReference type="SAM" id="MobiDB-lite"/>
    </source>
</evidence>
<gene>
    <name evidence="4" type="ORF">DSM112329_04964</name>
</gene>